<dbReference type="SUPFAM" id="SSF49599">
    <property type="entry name" value="TRAF domain-like"/>
    <property type="match status" value="1"/>
</dbReference>
<dbReference type="PROSITE" id="PS50097">
    <property type="entry name" value="BTB"/>
    <property type="match status" value="1"/>
</dbReference>
<dbReference type="SUPFAM" id="SSF54695">
    <property type="entry name" value="POZ domain"/>
    <property type="match status" value="1"/>
</dbReference>
<dbReference type="InterPro" id="IPR045005">
    <property type="entry name" value="BPM1-6"/>
</dbReference>
<dbReference type="InterPro" id="IPR011333">
    <property type="entry name" value="SKP1/BTB/POZ_sf"/>
</dbReference>
<protein>
    <recommendedName>
        <fullName evidence="2">BTB domain-containing protein</fullName>
    </recommendedName>
</protein>
<dbReference type="Proteomes" id="UP000030748">
    <property type="component" value="Unassembled WGS sequence"/>
</dbReference>
<dbReference type="PANTHER" id="PTHR26379">
    <property type="entry name" value="BTB/POZ AND MATH DOMAIN-CONTAINING PROTEIN 1"/>
    <property type="match status" value="1"/>
</dbReference>
<feature type="domain" description="BTB" evidence="2">
    <location>
        <begin position="166"/>
        <end position="205"/>
    </location>
</feature>
<evidence type="ECO:0000256" key="1">
    <source>
        <dbReference type="ARBA" id="ARBA00004906"/>
    </source>
</evidence>
<sequence>MISNGKVILQDCIWFEGFGFNGAGYLVLVLLTDLSTQEDVETKSASQCLTRTVKGIHLFTLENYSLCKGVGYGNPICSNTFTVAGYQWVVFFFPDRTPSEMVELSLKEKKCMRGDMGPIVLNTGQQIGAPHLIICDLLEKSPYVRVPQHNEPGFHFLGMLETGEGSDVTFIVGGMKFRAHRVIVQHAPLYLNAYFLATWLLMVIT</sequence>
<reference evidence="3 4" key="1">
    <citation type="journal article" date="2013" name="Proc. Natl. Acad. Sci. U.S.A.">
        <title>Fine-scale variation in meiotic recombination in Mimulus inferred from population shotgun sequencing.</title>
        <authorList>
            <person name="Hellsten U."/>
            <person name="Wright K.M."/>
            <person name="Jenkins J."/>
            <person name="Shu S."/>
            <person name="Yuan Y."/>
            <person name="Wessler S.R."/>
            <person name="Schmutz J."/>
            <person name="Willis J.H."/>
            <person name="Rokhsar D.S."/>
        </authorList>
    </citation>
    <scope>NUCLEOTIDE SEQUENCE [LARGE SCALE GENOMIC DNA]</scope>
    <source>
        <strain evidence="4">cv. DUN x IM62</strain>
    </source>
</reference>
<organism evidence="3 4">
    <name type="scientific">Erythranthe guttata</name>
    <name type="common">Yellow monkey flower</name>
    <name type="synonym">Mimulus guttatus</name>
    <dbReference type="NCBI Taxonomy" id="4155"/>
    <lineage>
        <taxon>Eukaryota</taxon>
        <taxon>Viridiplantae</taxon>
        <taxon>Streptophyta</taxon>
        <taxon>Embryophyta</taxon>
        <taxon>Tracheophyta</taxon>
        <taxon>Spermatophyta</taxon>
        <taxon>Magnoliopsida</taxon>
        <taxon>eudicotyledons</taxon>
        <taxon>Gunneridae</taxon>
        <taxon>Pentapetalae</taxon>
        <taxon>asterids</taxon>
        <taxon>lamiids</taxon>
        <taxon>Lamiales</taxon>
        <taxon>Phrymaceae</taxon>
        <taxon>Erythranthe</taxon>
    </lineage>
</organism>
<dbReference type="InterPro" id="IPR000210">
    <property type="entry name" value="BTB/POZ_dom"/>
</dbReference>
<comment type="pathway">
    <text evidence="1">Protein modification; protein ubiquitination.</text>
</comment>
<dbReference type="STRING" id="4155.A0A022Q174"/>
<evidence type="ECO:0000313" key="4">
    <source>
        <dbReference type="Proteomes" id="UP000030748"/>
    </source>
</evidence>
<accession>A0A022Q174</accession>
<dbReference type="GO" id="GO:0016567">
    <property type="term" value="P:protein ubiquitination"/>
    <property type="evidence" value="ECO:0007669"/>
    <property type="project" value="InterPro"/>
</dbReference>
<name>A0A022Q174_ERYGU</name>
<dbReference type="CDD" id="cd00121">
    <property type="entry name" value="MATH"/>
    <property type="match status" value="1"/>
</dbReference>
<dbReference type="EMBL" id="KI632211">
    <property type="protein sequence ID" value="EYU22297.1"/>
    <property type="molecule type" value="Genomic_DNA"/>
</dbReference>
<proteinExistence type="predicted"/>
<dbReference type="AlphaFoldDB" id="A0A022Q174"/>
<gene>
    <name evidence="3" type="ORF">MIMGU_mgv11b0240421mg</name>
</gene>
<keyword evidence="4" id="KW-1185">Reference proteome</keyword>
<feature type="non-terminal residue" evidence="3">
    <location>
        <position position="205"/>
    </location>
</feature>
<evidence type="ECO:0000313" key="3">
    <source>
        <dbReference type="EMBL" id="EYU22297.1"/>
    </source>
</evidence>
<dbReference type="Gene3D" id="3.30.710.10">
    <property type="entry name" value="Potassium Channel Kv1.1, Chain A"/>
    <property type="match status" value="1"/>
</dbReference>
<dbReference type="PANTHER" id="PTHR26379:SF187">
    <property type="entry name" value="OS07G0655300 PROTEIN"/>
    <property type="match status" value="1"/>
</dbReference>
<dbReference type="InterPro" id="IPR002083">
    <property type="entry name" value="MATH/TRAF_dom"/>
</dbReference>
<evidence type="ECO:0000259" key="2">
    <source>
        <dbReference type="PROSITE" id="PS50097"/>
    </source>
</evidence>